<name>A0A3R9F9Z7_9ENTR</name>
<dbReference type="RefSeq" id="WP_125292509.1">
    <property type="nucleotide sequence ID" value="NZ_CP100494.1"/>
</dbReference>
<evidence type="ECO:0000313" key="2">
    <source>
        <dbReference type="Proteomes" id="UP000275331"/>
    </source>
</evidence>
<organism evidence="1 2">
    <name type="scientific">Atlantibacter subterraneus</name>
    <dbReference type="NCBI Taxonomy" id="255519"/>
    <lineage>
        <taxon>Bacteria</taxon>
        <taxon>Pseudomonadati</taxon>
        <taxon>Pseudomonadota</taxon>
        <taxon>Gammaproteobacteria</taxon>
        <taxon>Enterobacterales</taxon>
        <taxon>Enterobacteriaceae</taxon>
        <taxon>Atlantibacter</taxon>
    </lineage>
</organism>
<dbReference type="NCBIfam" id="NF033439">
    <property type="entry name" value="small_mem_YoeI"/>
    <property type="match status" value="1"/>
</dbReference>
<sequence>MGQFFAFATAFAVMGDDHVA</sequence>
<dbReference type="AlphaFoldDB" id="A0A3R9F9Z7"/>
<dbReference type="GeneID" id="91756987"/>
<dbReference type="InterPro" id="IPR049776">
    <property type="entry name" value="YoeI-like"/>
</dbReference>
<accession>A0A3R9F9Z7</accession>
<comment type="caution">
    <text evidence="1">The sequence shown here is derived from an EMBL/GenBank/DDBJ whole genome shotgun (WGS) entry which is preliminary data.</text>
</comment>
<evidence type="ECO:0000313" key="1">
    <source>
        <dbReference type="EMBL" id="RSE29477.1"/>
    </source>
</evidence>
<protein>
    <submittedName>
        <fullName evidence="1">Membrane protein YoeI</fullName>
    </submittedName>
</protein>
<dbReference type="Proteomes" id="UP000275331">
    <property type="component" value="Unassembled WGS sequence"/>
</dbReference>
<reference evidence="1 2" key="1">
    <citation type="submission" date="2018-10" db="EMBL/GenBank/DDBJ databases">
        <title>Transmission dynamics of multidrug resistant bacteria on intensive care unit surfaces.</title>
        <authorList>
            <person name="D'Souza A.W."/>
            <person name="Potter R.F."/>
            <person name="Wallace M."/>
            <person name="Shupe A."/>
            <person name="Patel S."/>
            <person name="Sun S."/>
            <person name="Gul D."/>
            <person name="Kwon J.H."/>
            <person name="Andleeb S."/>
            <person name="Burnham C.-A.D."/>
            <person name="Dantas G."/>
        </authorList>
    </citation>
    <scope>NUCLEOTIDE SEQUENCE [LARGE SCALE GENOMIC DNA]</scope>
    <source>
        <strain evidence="1 2">AS_373</strain>
    </source>
</reference>
<proteinExistence type="predicted"/>
<dbReference type="EMBL" id="RHXB01000001">
    <property type="protein sequence ID" value="RSE29477.1"/>
    <property type="molecule type" value="Genomic_DNA"/>
</dbReference>
<gene>
    <name evidence="1" type="primary">yoeI</name>
    <name evidence="1" type="ORF">EGT71_02185</name>
</gene>